<organism evidence="2 3">
    <name type="scientific">Polycladomyces subterraneus</name>
    <dbReference type="NCBI Taxonomy" id="1016997"/>
    <lineage>
        <taxon>Bacteria</taxon>
        <taxon>Bacillati</taxon>
        <taxon>Bacillota</taxon>
        <taxon>Bacilli</taxon>
        <taxon>Bacillales</taxon>
        <taxon>Thermoactinomycetaceae</taxon>
        <taxon>Polycladomyces</taxon>
    </lineage>
</organism>
<keyword evidence="3" id="KW-1185">Reference proteome</keyword>
<dbReference type="EMBL" id="JANRHH010000014">
    <property type="protein sequence ID" value="MDN4592963.1"/>
    <property type="molecule type" value="Genomic_DNA"/>
</dbReference>
<dbReference type="Proteomes" id="UP001174196">
    <property type="component" value="Unassembled WGS sequence"/>
</dbReference>
<name>A0ABT8IJP4_9BACL</name>
<sequence>MFEILTSIFQLVSFLVFIGIPIAFIWFIVWMVKKVNRIETHLETIAKIKEKETDD</sequence>
<reference evidence="2" key="1">
    <citation type="submission" date="2022-08" db="EMBL/GenBank/DDBJ databases">
        <title>Polycladomyces zharkentsis sp. nov., a novel thermophilic CMC and starch-degrading bacterium isolated from a geothermal spring in Kazakhstan.</title>
        <authorList>
            <person name="Mashzhan A."/>
            <person name="Kistaubaeva A."/>
            <person name="Javier-Lopez R."/>
            <person name="Birkeland N.-K."/>
        </authorList>
    </citation>
    <scope>NUCLEOTIDE SEQUENCE</scope>
    <source>
        <strain evidence="2">KSR 13</strain>
    </source>
</reference>
<gene>
    <name evidence="2" type="ORF">NWF35_03365</name>
</gene>
<dbReference type="RefSeq" id="WP_301237669.1">
    <property type="nucleotide sequence ID" value="NZ_JANRHH010000014.1"/>
</dbReference>
<evidence type="ECO:0000313" key="3">
    <source>
        <dbReference type="Proteomes" id="UP001174196"/>
    </source>
</evidence>
<keyword evidence="1" id="KW-0812">Transmembrane</keyword>
<evidence type="ECO:0008006" key="4">
    <source>
        <dbReference type="Google" id="ProtNLM"/>
    </source>
</evidence>
<keyword evidence="1" id="KW-1133">Transmembrane helix</keyword>
<evidence type="ECO:0000256" key="1">
    <source>
        <dbReference type="SAM" id="Phobius"/>
    </source>
</evidence>
<accession>A0ABT8IJP4</accession>
<feature type="transmembrane region" description="Helical" evidence="1">
    <location>
        <begin position="12"/>
        <end position="32"/>
    </location>
</feature>
<proteinExistence type="predicted"/>
<comment type="caution">
    <text evidence="2">The sequence shown here is derived from an EMBL/GenBank/DDBJ whole genome shotgun (WGS) entry which is preliminary data.</text>
</comment>
<evidence type="ECO:0000313" key="2">
    <source>
        <dbReference type="EMBL" id="MDN4592963.1"/>
    </source>
</evidence>
<protein>
    <recommendedName>
        <fullName evidence="4">DUF4083 domain-containing protein</fullName>
    </recommendedName>
</protein>
<keyword evidence="1" id="KW-0472">Membrane</keyword>